<feature type="compositionally biased region" description="Basic and acidic residues" evidence="1">
    <location>
        <begin position="119"/>
        <end position="133"/>
    </location>
</feature>
<dbReference type="Proteomes" id="UP000009027">
    <property type="component" value="Unassembled WGS sequence"/>
</dbReference>
<accession>F9WU91</accession>
<name>F9WU91_TRYVY</name>
<feature type="compositionally biased region" description="Polar residues" evidence="1">
    <location>
        <begin position="76"/>
        <end position="86"/>
    </location>
</feature>
<proteinExistence type="predicted"/>
<protein>
    <submittedName>
        <fullName evidence="2">Uncharacterized protein</fullName>
    </submittedName>
</protein>
<sequence>MYSFKTEKPPNPSNRHNNITFNVIVFGANGWLLAELKQTLPPAEPLPQAEGLARATKKQDSHANPENRRGSRPDTSETQLGSTRTDNAFKLADTPVGFPNEKPSGASVNTARPEEGEEDSHKTRGELASKKAPEATGLDGNGPSAKPEARGKHWPRECYGRAFIAVAACPTLFCIVLGLSEDVFDSDRFMPLFLAHAHLKFNLSISQRDNFSHSSSVSTPASFLRFSFERVFACSVKKHNFQMYLALVAISPLTKKARDVQATGAPTSKHNPAVAPLAATLRENGGTFCRCLSRA</sequence>
<dbReference type="VEuPathDB" id="TriTrypDB:TvY486_0040480"/>
<dbReference type="EMBL" id="CAEX01007082">
    <property type="protein sequence ID" value="CCD21139.1"/>
    <property type="molecule type" value="Genomic_DNA"/>
</dbReference>
<reference evidence="2 3" key="1">
    <citation type="journal article" date="2012" name="Proc. Natl. Acad. Sci. U.S.A.">
        <title>Antigenic diversity is generated by distinct evolutionary mechanisms in African trypanosome species.</title>
        <authorList>
            <person name="Jackson A.P."/>
            <person name="Berry A."/>
            <person name="Aslett M."/>
            <person name="Allison H.C."/>
            <person name="Burton P."/>
            <person name="Vavrova-Anderson J."/>
            <person name="Brown R."/>
            <person name="Browne H."/>
            <person name="Corton N."/>
            <person name="Hauser H."/>
            <person name="Gamble J."/>
            <person name="Gilderthorp R."/>
            <person name="Marcello L."/>
            <person name="McQuillan J."/>
            <person name="Otto T.D."/>
            <person name="Quail M.A."/>
            <person name="Sanders M.J."/>
            <person name="van Tonder A."/>
            <person name="Ginger M.L."/>
            <person name="Field M.C."/>
            <person name="Barry J.D."/>
            <person name="Hertz-Fowler C."/>
            <person name="Berriman M."/>
        </authorList>
    </citation>
    <scope>NUCLEOTIDE SEQUENCE</scope>
    <source>
        <strain evidence="2 3">Y486</strain>
    </source>
</reference>
<keyword evidence="3" id="KW-1185">Reference proteome</keyword>
<gene>
    <name evidence="2" type="ORF">TvY486_0040480</name>
</gene>
<organism evidence="2 3">
    <name type="scientific">Trypanosoma vivax (strain Y486)</name>
    <dbReference type="NCBI Taxonomy" id="1055687"/>
    <lineage>
        <taxon>Eukaryota</taxon>
        <taxon>Discoba</taxon>
        <taxon>Euglenozoa</taxon>
        <taxon>Kinetoplastea</taxon>
        <taxon>Metakinetoplastina</taxon>
        <taxon>Trypanosomatida</taxon>
        <taxon>Trypanosomatidae</taxon>
        <taxon>Trypanosoma</taxon>
        <taxon>Duttonella</taxon>
    </lineage>
</organism>
<feature type="region of interest" description="Disordered" evidence="1">
    <location>
        <begin position="43"/>
        <end position="151"/>
    </location>
</feature>
<dbReference type="AlphaFoldDB" id="F9WU91"/>
<evidence type="ECO:0000313" key="3">
    <source>
        <dbReference type="Proteomes" id="UP000009027"/>
    </source>
</evidence>
<feature type="compositionally biased region" description="Basic and acidic residues" evidence="1">
    <location>
        <begin position="57"/>
        <end position="75"/>
    </location>
</feature>
<evidence type="ECO:0000256" key="1">
    <source>
        <dbReference type="SAM" id="MobiDB-lite"/>
    </source>
</evidence>
<evidence type="ECO:0000313" key="2">
    <source>
        <dbReference type="EMBL" id="CCD21139.1"/>
    </source>
</evidence>